<protein>
    <submittedName>
        <fullName evidence="4">Gfo/Idh/MocA family oxidoreductase</fullName>
    </submittedName>
</protein>
<dbReference type="EMBL" id="JAHZIJ010000008">
    <property type="protein sequence ID" value="MBW7475752.1"/>
    <property type="molecule type" value="Genomic_DNA"/>
</dbReference>
<dbReference type="InterPro" id="IPR000683">
    <property type="entry name" value="Gfo/Idh/MocA-like_OxRdtase_N"/>
</dbReference>
<dbReference type="PANTHER" id="PTHR43377:SF1">
    <property type="entry name" value="BILIVERDIN REDUCTASE A"/>
    <property type="match status" value="1"/>
</dbReference>
<dbReference type="InterPro" id="IPR036291">
    <property type="entry name" value="NAD(P)-bd_dom_sf"/>
</dbReference>
<feature type="domain" description="Gfo/Idh/MocA-like oxidoreductase N-terminal" evidence="2">
    <location>
        <begin position="5"/>
        <end position="120"/>
    </location>
</feature>
<dbReference type="Pfam" id="PF01408">
    <property type="entry name" value="GFO_IDH_MocA"/>
    <property type="match status" value="1"/>
</dbReference>
<dbReference type="SUPFAM" id="SSF55347">
    <property type="entry name" value="Glyceraldehyde-3-phosphate dehydrogenase-like, C-terminal domain"/>
    <property type="match status" value="1"/>
</dbReference>
<comment type="caution">
    <text evidence="4">The sequence shown here is derived from an EMBL/GenBank/DDBJ whole genome shotgun (WGS) entry which is preliminary data.</text>
</comment>
<dbReference type="PANTHER" id="PTHR43377">
    <property type="entry name" value="BILIVERDIN REDUCTASE A"/>
    <property type="match status" value="1"/>
</dbReference>
<dbReference type="Gene3D" id="3.40.50.720">
    <property type="entry name" value="NAD(P)-binding Rossmann-like Domain"/>
    <property type="match status" value="1"/>
</dbReference>
<name>A0ABS7D884_9BACL</name>
<dbReference type="SUPFAM" id="SSF51735">
    <property type="entry name" value="NAD(P)-binding Rossmann-fold domains"/>
    <property type="match status" value="1"/>
</dbReference>
<evidence type="ECO:0000259" key="3">
    <source>
        <dbReference type="Pfam" id="PF02894"/>
    </source>
</evidence>
<evidence type="ECO:0000256" key="1">
    <source>
        <dbReference type="ARBA" id="ARBA00010928"/>
    </source>
</evidence>
<dbReference type="RefSeq" id="WP_219872994.1">
    <property type="nucleotide sequence ID" value="NZ_JAHZIJ010000008.1"/>
</dbReference>
<evidence type="ECO:0000313" key="4">
    <source>
        <dbReference type="EMBL" id="MBW7475752.1"/>
    </source>
</evidence>
<evidence type="ECO:0000259" key="2">
    <source>
        <dbReference type="Pfam" id="PF01408"/>
    </source>
</evidence>
<dbReference type="Gene3D" id="3.30.360.10">
    <property type="entry name" value="Dihydrodipicolinate Reductase, domain 2"/>
    <property type="match status" value="1"/>
</dbReference>
<dbReference type="InterPro" id="IPR051450">
    <property type="entry name" value="Gfo/Idh/MocA_Oxidoreductases"/>
</dbReference>
<proteinExistence type="inferred from homology"/>
<evidence type="ECO:0000313" key="5">
    <source>
        <dbReference type="Proteomes" id="UP000812277"/>
    </source>
</evidence>
<organism evidence="4 5">
    <name type="scientific">Paenibacillus oenotherae</name>
    <dbReference type="NCBI Taxonomy" id="1435645"/>
    <lineage>
        <taxon>Bacteria</taxon>
        <taxon>Bacillati</taxon>
        <taxon>Bacillota</taxon>
        <taxon>Bacilli</taxon>
        <taxon>Bacillales</taxon>
        <taxon>Paenibacillaceae</taxon>
        <taxon>Paenibacillus</taxon>
    </lineage>
</organism>
<feature type="domain" description="Gfo/Idh/MocA-like oxidoreductase C-terminal" evidence="3">
    <location>
        <begin position="132"/>
        <end position="363"/>
    </location>
</feature>
<keyword evidence="5" id="KW-1185">Reference proteome</keyword>
<accession>A0ABS7D884</accession>
<sequence>MKNIGYAVIGAGYFGARLAEIITTIEGARLVAVLDPDNGAEVAARLGCDVESDLDAICSREDVDAVVVATPNYLHKEPVLLAAKYGKQVFCEKPIALSYEDCNAMIEATKSSGVLFVAGHIMNFMNGVRTAKTLINEGKIGELLFCHAERIGWEEPQPTFSWKKLRDKSGGHLYHHIHELDLVQFLMGPAKTACMVGGNVAHNGEGFGDEDDMLLITLEFGADKYATLQYGSAFRWNEHYVKINGTKGAILIDLQDVKVILKTEEGETRYLLHESQEEDDDRTAIYKNFEVDSAIAYGKPGKTPPMWLDSIMKKEMNYLHYLVQGGQADEEFVPLIDGTAARAAIATADALTLSLQENRKVDVSEVTG</sequence>
<reference evidence="4 5" key="1">
    <citation type="submission" date="2021-07" db="EMBL/GenBank/DDBJ databases">
        <title>Paenibacillus radiodurans sp. nov., isolated from the southeastern edge of Tengger Desert.</title>
        <authorList>
            <person name="Zhang G."/>
        </authorList>
    </citation>
    <scope>NUCLEOTIDE SEQUENCE [LARGE SCALE GENOMIC DNA]</scope>
    <source>
        <strain evidence="4 5">DT7-4</strain>
    </source>
</reference>
<dbReference type="Proteomes" id="UP000812277">
    <property type="component" value="Unassembled WGS sequence"/>
</dbReference>
<comment type="similarity">
    <text evidence="1">Belongs to the Gfo/Idh/MocA family.</text>
</comment>
<gene>
    <name evidence="4" type="ORF">K0T92_13440</name>
</gene>
<dbReference type="InterPro" id="IPR004104">
    <property type="entry name" value="Gfo/Idh/MocA-like_OxRdtase_C"/>
</dbReference>
<dbReference type="Pfam" id="PF02894">
    <property type="entry name" value="GFO_IDH_MocA_C"/>
    <property type="match status" value="1"/>
</dbReference>